<evidence type="ECO:0000256" key="1">
    <source>
        <dbReference type="SAM" id="MobiDB-lite"/>
    </source>
</evidence>
<dbReference type="Proteomes" id="UP000516444">
    <property type="component" value="Chromosome"/>
</dbReference>
<feature type="region of interest" description="Disordered" evidence="1">
    <location>
        <begin position="75"/>
        <end position="98"/>
    </location>
</feature>
<name>A0A7G1P8I1_9ACTN</name>
<organism evidence="4 5">
    <name type="scientific">Streptomyces aurantiacus</name>
    <dbReference type="NCBI Taxonomy" id="47760"/>
    <lineage>
        <taxon>Bacteria</taxon>
        <taxon>Bacillati</taxon>
        <taxon>Actinomycetota</taxon>
        <taxon>Actinomycetes</taxon>
        <taxon>Kitasatosporales</taxon>
        <taxon>Streptomycetaceae</taxon>
        <taxon>Streptomyces</taxon>
        <taxon>Streptomyces aurantiacus group</taxon>
    </lineage>
</organism>
<keyword evidence="2" id="KW-1133">Transmembrane helix</keyword>
<dbReference type="NCBIfam" id="NF041742">
    <property type="entry name" value="WGxxGxxG_fam"/>
    <property type="match status" value="1"/>
</dbReference>
<accession>A0A7G1P8I1</accession>
<dbReference type="KEGG" id="sgm:GCM10017557_42140"/>
<dbReference type="EMBL" id="AP023440">
    <property type="protein sequence ID" value="BCL29355.1"/>
    <property type="molecule type" value="Genomic_DNA"/>
</dbReference>
<evidence type="ECO:0000256" key="2">
    <source>
        <dbReference type="SAM" id="Phobius"/>
    </source>
</evidence>
<evidence type="ECO:0000313" key="4">
    <source>
        <dbReference type="EMBL" id="BCL29355.1"/>
    </source>
</evidence>
<dbReference type="RefSeq" id="WP_190851477.1">
    <property type="nucleotide sequence ID" value="NZ_AP023440.1"/>
</dbReference>
<feature type="compositionally biased region" description="Polar residues" evidence="1">
    <location>
        <begin position="79"/>
        <end position="98"/>
    </location>
</feature>
<feature type="transmembrane region" description="Helical" evidence="2">
    <location>
        <begin position="53"/>
        <end position="70"/>
    </location>
</feature>
<protein>
    <recommendedName>
        <fullName evidence="6">Secreted protein</fullName>
    </recommendedName>
</protein>
<feature type="chain" id="PRO_5038734665" description="Secreted protein" evidence="3">
    <location>
        <begin position="24"/>
        <end position="98"/>
    </location>
</feature>
<keyword evidence="2" id="KW-0812">Transmembrane</keyword>
<reference evidence="4 5" key="1">
    <citation type="journal article" date="2014" name="Int. J. Syst. Evol. Microbiol.">
        <title>Complete genome sequence of Corynebacterium casei LMG S-19264T (=DSM 44701T), isolated from a smear-ripened cheese.</title>
        <authorList>
            <consortium name="US DOE Joint Genome Institute (JGI-PGF)"/>
            <person name="Walter F."/>
            <person name="Albersmeier A."/>
            <person name="Kalinowski J."/>
            <person name="Ruckert C."/>
        </authorList>
    </citation>
    <scope>NUCLEOTIDE SEQUENCE [LARGE SCALE GENOMIC DNA]</scope>
    <source>
        <strain evidence="4 5">JCM 4677</strain>
    </source>
</reference>
<feature type="signal peptide" evidence="3">
    <location>
        <begin position="1"/>
        <end position="23"/>
    </location>
</feature>
<sequence length="98" mass="10120">MRRTTIGALLTAALLAGPAAVTAEAQTPVVAQAVTVQASQVQAQDDNKDDDDGGWGLWGLAGLLGLLGLIPRRRKTHDTTGTGNYRGTATGAHTTDRP</sequence>
<proteinExistence type="predicted"/>
<keyword evidence="3" id="KW-0732">Signal</keyword>
<keyword evidence="2" id="KW-0472">Membrane</keyword>
<keyword evidence="5" id="KW-1185">Reference proteome</keyword>
<evidence type="ECO:0000313" key="5">
    <source>
        <dbReference type="Proteomes" id="UP000516444"/>
    </source>
</evidence>
<evidence type="ECO:0008006" key="6">
    <source>
        <dbReference type="Google" id="ProtNLM"/>
    </source>
</evidence>
<gene>
    <name evidence="4" type="ORF">GCM10017557_42140</name>
</gene>
<dbReference type="AlphaFoldDB" id="A0A7G1P8I1"/>
<evidence type="ECO:0000256" key="3">
    <source>
        <dbReference type="SAM" id="SignalP"/>
    </source>
</evidence>